<dbReference type="Pfam" id="PF07969">
    <property type="entry name" value="Amidohydro_3"/>
    <property type="match status" value="1"/>
</dbReference>
<evidence type="ECO:0000313" key="3">
    <source>
        <dbReference type="Proteomes" id="UP000434052"/>
    </source>
</evidence>
<dbReference type="InterPro" id="IPR013108">
    <property type="entry name" value="Amidohydro_3"/>
</dbReference>
<dbReference type="InterPro" id="IPR032466">
    <property type="entry name" value="Metal_Hydrolase"/>
</dbReference>
<feature type="domain" description="Amidohydrolase 3" evidence="1">
    <location>
        <begin position="91"/>
        <end position="376"/>
    </location>
</feature>
<dbReference type="AlphaFoldDB" id="A0A6P1ZD69"/>
<sequence length="387" mass="42297">MRSCHVSLTIDNARVLLPGGSIEDTTITIEDGVVTGVGENGRGRRLDAGGRLVLPGAVDLHGDGFERQLMPRPGVHFAHDIALIDTDRQLLASGITTVFHSLTWSWEPGLRGREAALTFRQALEAVRPALICDTRLHVRFETANLDVVGELEEWLDQGAVDLLAFNDHLDLMSRKLDSYDKMSGYLNRTGLTREEFIVLLEEMKGRRGVIPRMVERLAARAAARGIPMASHDDPDPETRRWFHELGCRLSEFPVDPETAEEARRMGDAIILGAPNALRGKSHDKRLTAREALVAGLCTVLTSDYYYPTLLHAPFVLARTLELGFGRCWDLVSGGPARAVGMEDRGAIAPGKRADIIIVDDAGTPTVTDVIVEGRHVFAVGRSACAAA</sequence>
<name>A0A6P1ZD69_9BACT</name>
<protein>
    <submittedName>
        <fullName evidence="2">Alpha-D-ribose 1-methylphosphonate 5-triphosphate diphosphatase</fullName>
    </submittedName>
</protein>
<evidence type="ECO:0000259" key="1">
    <source>
        <dbReference type="Pfam" id="PF07969"/>
    </source>
</evidence>
<dbReference type="SUPFAM" id="SSF51556">
    <property type="entry name" value="Metallo-dependent hydrolases"/>
    <property type="match status" value="1"/>
</dbReference>
<dbReference type="OrthoDB" id="9785413at2"/>
<dbReference type="Gene3D" id="3.20.20.140">
    <property type="entry name" value="Metal-dependent hydrolases"/>
    <property type="match status" value="2"/>
</dbReference>
<dbReference type="NCBIfam" id="NF011987">
    <property type="entry name" value="PRK15446.2-3"/>
    <property type="match status" value="1"/>
</dbReference>
<dbReference type="EMBL" id="QMIF01000011">
    <property type="protein sequence ID" value="TVM32286.1"/>
    <property type="molecule type" value="Genomic_DNA"/>
</dbReference>
<dbReference type="PANTHER" id="PTHR43135">
    <property type="entry name" value="ALPHA-D-RIBOSE 1-METHYLPHOSPHONATE 5-TRIPHOSPHATE DIPHOSPHATASE"/>
    <property type="match status" value="1"/>
</dbReference>
<dbReference type="InterPro" id="IPR012696">
    <property type="entry name" value="PhnM"/>
</dbReference>
<dbReference type="NCBIfam" id="NF011990">
    <property type="entry name" value="PRK15446.2-6"/>
    <property type="match status" value="1"/>
</dbReference>
<comment type="caution">
    <text evidence="2">The sequence shown here is derived from an EMBL/GenBank/DDBJ whole genome shotgun (WGS) entry which is preliminary data.</text>
</comment>
<dbReference type="InterPro" id="IPR011059">
    <property type="entry name" value="Metal-dep_hydrolase_composite"/>
</dbReference>
<dbReference type="PIRSF" id="PIRSF038971">
    <property type="entry name" value="PhnM"/>
    <property type="match status" value="1"/>
</dbReference>
<dbReference type="Gene3D" id="2.30.40.10">
    <property type="entry name" value="Urease, subunit C, domain 1"/>
    <property type="match status" value="1"/>
</dbReference>
<dbReference type="PANTHER" id="PTHR43135:SF3">
    <property type="entry name" value="ALPHA-D-RIBOSE 1-METHYLPHOSPHONATE 5-TRIPHOSPHATE DIPHOSPHATASE"/>
    <property type="match status" value="1"/>
</dbReference>
<dbReference type="GO" id="GO:0019700">
    <property type="term" value="P:organic phosphonate catabolic process"/>
    <property type="evidence" value="ECO:0007669"/>
    <property type="project" value="InterPro"/>
</dbReference>
<evidence type="ECO:0000313" key="2">
    <source>
        <dbReference type="EMBL" id="TVM32286.1"/>
    </source>
</evidence>
<reference evidence="2 3" key="1">
    <citation type="submission" date="2018-06" db="EMBL/GenBank/DDBJ databases">
        <title>Complete genome of Desulfovibrio marinus P48SEP.</title>
        <authorList>
            <person name="Crispim J.S."/>
            <person name="Vidigal P.M.P."/>
            <person name="Silva L.C.F."/>
            <person name="Araujo L.C."/>
            <person name="Laguardia C.N."/>
            <person name="Dias R.S."/>
            <person name="Sousa M.P."/>
            <person name="Paula S.O."/>
            <person name="Silva C."/>
        </authorList>
    </citation>
    <scope>NUCLEOTIDE SEQUENCE [LARGE SCALE GENOMIC DNA]</scope>
    <source>
        <strain evidence="2 3">P48SEP</strain>
    </source>
</reference>
<accession>A0A6P1ZD69</accession>
<proteinExistence type="predicted"/>
<dbReference type="SUPFAM" id="SSF51338">
    <property type="entry name" value="Composite domain of metallo-dependent hydrolases"/>
    <property type="match status" value="1"/>
</dbReference>
<organism evidence="2 3">
    <name type="scientific">Oceanidesulfovibrio marinus</name>
    <dbReference type="NCBI Taxonomy" id="370038"/>
    <lineage>
        <taxon>Bacteria</taxon>
        <taxon>Pseudomonadati</taxon>
        <taxon>Thermodesulfobacteriota</taxon>
        <taxon>Desulfovibrionia</taxon>
        <taxon>Desulfovibrionales</taxon>
        <taxon>Desulfovibrionaceae</taxon>
        <taxon>Oceanidesulfovibrio</taxon>
    </lineage>
</organism>
<dbReference type="InterPro" id="IPR051781">
    <property type="entry name" value="Metallo-dep_Hydrolase"/>
</dbReference>
<dbReference type="GO" id="GO:0016810">
    <property type="term" value="F:hydrolase activity, acting on carbon-nitrogen (but not peptide) bonds"/>
    <property type="evidence" value="ECO:0007669"/>
    <property type="project" value="InterPro"/>
</dbReference>
<gene>
    <name evidence="2" type="ORF">DQK91_15495</name>
</gene>
<dbReference type="Proteomes" id="UP000434052">
    <property type="component" value="Unassembled WGS sequence"/>
</dbReference>